<dbReference type="Proteomes" id="UP000230304">
    <property type="component" value="Unassembled WGS sequence"/>
</dbReference>
<evidence type="ECO:0000256" key="1">
    <source>
        <dbReference type="SAM" id="Phobius"/>
    </source>
</evidence>
<gene>
    <name evidence="2" type="ORF">COS26_00870</name>
</gene>
<keyword evidence="1" id="KW-0472">Membrane</keyword>
<feature type="transmembrane region" description="Helical" evidence="1">
    <location>
        <begin position="57"/>
        <end position="74"/>
    </location>
</feature>
<protein>
    <recommendedName>
        <fullName evidence="4">DUF2127 domain-containing protein</fullName>
    </recommendedName>
</protein>
<evidence type="ECO:0000313" key="2">
    <source>
        <dbReference type="EMBL" id="PIV43226.1"/>
    </source>
</evidence>
<name>A0A2M7D892_9BACT</name>
<keyword evidence="1" id="KW-1133">Transmembrane helix</keyword>
<evidence type="ECO:0000313" key="3">
    <source>
        <dbReference type="Proteomes" id="UP000230304"/>
    </source>
</evidence>
<sequence>MEPNKKKNIIVIIAALFLFTALIDGWPYGFFTLLRFVVFASTAYIAWMTYEAQKEKWVWIFGFLAVLFNPFIVIHLNRDMWSVIDLIVGVFMIVSIFVLKLERKPSPN</sequence>
<feature type="transmembrane region" description="Helical" evidence="1">
    <location>
        <begin position="32"/>
        <end position="50"/>
    </location>
</feature>
<dbReference type="AlphaFoldDB" id="A0A2M7D892"/>
<feature type="transmembrane region" description="Helical" evidence="1">
    <location>
        <begin position="9"/>
        <end position="26"/>
    </location>
</feature>
<comment type="caution">
    <text evidence="2">The sequence shown here is derived from an EMBL/GenBank/DDBJ whole genome shotgun (WGS) entry which is preliminary data.</text>
</comment>
<dbReference type="Pfam" id="PF20619">
    <property type="entry name" value="DUF6804"/>
    <property type="match status" value="1"/>
</dbReference>
<accession>A0A2M7D892</accession>
<reference evidence="3" key="1">
    <citation type="submission" date="2017-09" db="EMBL/GenBank/DDBJ databases">
        <title>Depth-based differentiation of microbial function through sediment-hosted aquifers and enrichment of novel symbionts in the deep terrestrial subsurface.</title>
        <authorList>
            <person name="Probst A.J."/>
            <person name="Ladd B."/>
            <person name="Jarett J.K."/>
            <person name="Geller-Mcgrath D.E."/>
            <person name="Sieber C.M.K."/>
            <person name="Emerson J.B."/>
            <person name="Anantharaman K."/>
            <person name="Thomas B.C."/>
            <person name="Malmstrom R."/>
            <person name="Stieglmeier M."/>
            <person name="Klingl A."/>
            <person name="Woyke T."/>
            <person name="Ryan C.M."/>
            <person name="Banfield J.F."/>
        </authorList>
    </citation>
    <scope>NUCLEOTIDE SEQUENCE [LARGE SCALE GENOMIC DNA]</scope>
</reference>
<organism evidence="2 3">
    <name type="scientific">Candidatus Nealsonbacteria bacterium CG02_land_8_20_14_3_00_40_11</name>
    <dbReference type="NCBI Taxonomy" id="1974700"/>
    <lineage>
        <taxon>Bacteria</taxon>
        <taxon>Candidatus Nealsoniibacteriota</taxon>
    </lineage>
</organism>
<proteinExistence type="predicted"/>
<dbReference type="EMBL" id="PEUA01000020">
    <property type="protein sequence ID" value="PIV43226.1"/>
    <property type="molecule type" value="Genomic_DNA"/>
</dbReference>
<evidence type="ECO:0008006" key="4">
    <source>
        <dbReference type="Google" id="ProtNLM"/>
    </source>
</evidence>
<keyword evidence="1" id="KW-0812">Transmembrane</keyword>
<feature type="transmembrane region" description="Helical" evidence="1">
    <location>
        <begin position="80"/>
        <end position="99"/>
    </location>
</feature>
<dbReference type="InterPro" id="IPR046548">
    <property type="entry name" value="DUF6804"/>
</dbReference>